<dbReference type="SUPFAM" id="SSF46894">
    <property type="entry name" value="C-terminal effector domain of the bipartite response regulators"/>
    <property type="match status" value="1"/>
</dbReference>
<organism evidence="5 6">
    <name type="scientific">Plasticicumulans acidivorans</name>
    <dbReference type="NCBI Taxonomy" id="886464"/>
    <lineage>
        <taxon>Bacteria</taxon>
        <taxon>Pseudomonadati</taxon>
        <taxon>Pseudomonadota</taxon>
        <taxon>Gammaproteobacteria</taxon>
        <taxon>Candidatus Competibacteraceae</taxon>
        <taxon>Plasticicumulans</taxon>
    </lineage>
</organism>
<keyword evidence="6" id="KW-1185">Reference proteome</keyword>
<evidence type="ECO:0000256" key="3">
    <source>
        <dbReference type="ARBA" id="ARBA00023163"/>
    </source>
</evidence>
<feature type="domain" description="HTH luxR-type" evidence="4">
    <location>
        <begin position="148"/>
        <end position="213"/>
    </location>
</feature>
<evidence type="ECO:0000313" key="6">
    <source>
        <dbReference type="Proteomes" id="UP000246569"/>
    </source>
</evidence>
<evidence type="ECO:0000256" key="2">
    <source>
        <dbReference type="ARBA" id="ARBA00023125"/>
    </source>
</evidence>
<name>A0A317MS55_9GAMM</name>
<dbReference type="Pfam" id="PF00196">
    <property type="entry name" value="GerE"/>
    <property type="match status" value="1"/>
</dbReference>
<dbReference type="InterPro" id="IPR036388">
    <property type="entry name" value="WH-like_DNA-bd_sf"/>
</dbReference>
<dbReference type="InterPro" id="IPR000792">
    <property type="entry name" value="Tscrpt_reg_LuxR_C"/>
</dbReference>
<dbReference type="Gene3D" id="3.40.50.2300">
    <property type="match status" value="1"/>
</dbReference>
<protein>
    <submittedName>
        <fullName evidence="5">Two-component system response regulator TtrR</fullName>
    </submittedName>
</protein>
<dbReference type="PROSITE" id="PS00622">
    <property type="entry name" value="HTH_LUXR_1"/>
    <property type="match status" value="1"/>
</dbReference>
<dbReference type="PANTHER" id="PTHR44688:SF16">
    <property type="entry name" value="DNA-BINDING TRANSCRIPTIONAL ACTIVATOR DEVR_DOSR"/>
    <property type="match status" value="1"/>
</dbReference>
<dbReference type="EMBL" id="QGTJ01000009">
    <property type="protein sequence ID" value="PWV59884.1"/>
    <property type="molecule type" value="Genomic_DNA"/>
</dbReference>
<proteinExistence type="predicted"/>
<evidence type="ECO:0000256" key="1">
    <source>
        <dbReference type="ARBA" id="ARBA00023015"/>
    </source>
</evidence>
<dbReference type="GO" id="GO:0006355">
    <property type="term" value="P:regulation of DNA-templated transcription"/>
    <property type="evidence" value="ECO:0007669"/>
    <property type="project" value="InterPro"/>
</dbReference>
<keyword evidence="1" id="KW-0805">Transcription regulation</keyword>
<keyword evidence="3" id="KW-0804">Transcription</keyword>
<evidence type="ECO:0000313" key="5">
    <source>
        <dbReference type="EMBL" id="PWV59884.1"/>
    </source>
</evidence>
<keyword evidence="2" id="KW-0238">DNA-binding</keyword>
<dbReference type="PANTHER" id="PTHR44688">
    <property type="entry name" value="DNA-BINDING TRANSCRIPTIONAL ACTIVATOR DEVR_DOSR"/>
    <property type="match status" value="1"/>
</dbReference>
<dbReference type="SUPFAM" id="SSF52172">
    <property type="entry name" value="CheY-like"/>
    <property type="match status" value="1"/>
</dbReference>
<dbReference type="AlphaFoldDB" id="A0A317MS55"/>
<dbReference type="CDD" id="cd06170">
    <property type="entry name" value="LuxR_C_like"/>
    <property type="match status" value="1"/>
</dbReference>
<dbReference type="SMART" id="SM00421">
    <property type="entry name" value="HTH_LUXR"/>
    <property type="match status" value="1"/>
</dbReference>
<comment type="caution">
    <text evidence="5">The sequence shown here is derived from an EMBL/GenBank/DDBJ whole genome shotgun (WGS) entry which is preliminary data.</text>
</comment>
<reference evidence="5 6" key="1">
    <citation type="submission" date="2018-05" db="EMBL/GenBank/DDBJ databases">
        <title>Genomic Encyclopedia of Type Strains, Phase IV (KMG-IV): sequencing the most valuable type-strain genomes for metagenomic binning, comparative biology and taxonomic classification.</title>
        <authorList>
            <person name="Goeker M."/>
        </authorList>
    </citation>
    <scope>NUCLEOTIDE SEQUENCE [LARGE SCALE GENOMIC DNA]</scope>
    <source>
        <strain evidence="5 6">DSM 23606</strain>
    </source>
</reference>
<dbReference type="PRINTS" id="PR00038">
    <property type="entry name" value="HTHLUXR"/>
</dbReference>
<dbReference type="InterPro" id="IPR016032">
    <property type="entry name" value="Sig_transdc_resp-reg_C-effctor"/>
</dbReference>
<gene>
    <name evidence="5" type="ORF">C7443_109137</name>
</gene>
<sequence>MATMAWPGAPSAPQSVDASATIELIGGGGCTPALRQRLEQAGYAVRVWRDLASACAMLGPDHPACLLLDACPARLAEIARRGSLAACGVECPVIGFGGQLSVGSAVQLMKFGAVDVVQWPCADLLSRLHGVLEKGQAEWPWRRRRLMVRALFARLTLREREVLAAVMAGGSNKAIALDLHLGESSVETYRRRALHKLHASTLSAAMQLQAVLNSTSPVTSQPVPLSHDGCSRIVINSQSS</sequence>
<dbReference type="GO" id="GO:0003677">
    <property type="term" value="F:DNA binding"/>
    <property type="evidence" value="ECO:0007669"/>
    <property type="project" value="UniProtKB-KW"/>
</dbReference>
<dbReference type="PROSITE" id="PS50043">
    <property type="entry name" value="HTH_LUXR_2"/>
    <property type="match status" value="1"/>
</dbReference>
<dbReference type="Gene3D" id="1.10.10.10">
    <property type="entry name" value="Winged helix-like DNA-binding domain superfamily/Winged helix DNA-binding domain"/>
    <property type="match status" value="1"/>
</dbReference>
<dbReference type="OrthoDB" id="6937102at2"/>
<dbReference type="InterPro" id="IPR011006">
    <property type="entry name" value="CheY-like_superfamily"/>
</dbReference>
<accession>A0A317MS55</accession>
<evidence type="ECO:0000259" key="4">
    <source>
        <dbReference type="PROSITE" id="PS50043"/>
    </source>
</evidence>
<dbReference type="Proteomes" id="UP000246569">
    <property type="component" value="Unassembled WGS sequence"/>
</dbReference>